<evidence type="ECO:0000256" key="1">
    <source>
        <dbReference type="SAM" id="MobiDB-lite"/>
    </source>
</evidence>
<organism evidence="2 3">
    <name type="scientific">Microbacterium paludicola</name>
    <dbReference type="NCBI Taxonomy" id="300019"/>
    <lineage>
        <taxon>Bacteria</taxon>
        <taxon>Bacillati</taxon>
        <taxon>Actinomycetota</taxon>
        <taxon>Actinomycetes</taxon>
        <taxon>Micrococcales</taxon>
        <taxon>Microbacteriaceae</taxon>
        <taxon>Microbacterium</taxon>
    </lineage>
</organism>
<protein>
    <recommendedName>
        <fullName evidence="4">TniQ family protein</fullName>
    </recommendedName>
</protein>
<name>A0A4Y9FW14_9MICO</name>
<reference evidence="2 3" key="1">
    <citation type="submission" date="2019-03" db="EMBL/GenBank/DDBJ databases">
        <title>Diversity of the mouse oral microbiome.</title>
        <authorList>
            <person name="Joseph S."/>
            <person name="Aduse-Opoku J."/>
            <person name="Curtis M."/>
            <person name="Wade W."/>
            <person name="Hashim A."/>
        </authorList>
    </citation>
    <scope>NUCLEOTIDE SEQUENCE [LARGE SCALE GENOMIC DNA]</scope>
    <source>
        <strain evidence="2 3">P1012</strain>
    </source>
</reference>
<dbReference type="EMBL" id="SPQB01000014">
    <property type="protein sequence ID" value="TFU33055.1"/>
    <property type="molecule type" value="Genomic_DNA"/>
</dbReference>
<sequence>MKRVRRLPVRVLPFPAETVTSFYRRLCAANGISERDLWLQLRHDDPSLPLAVSPRAAPNVLSALGGLPARYLDTDGTDRPCAHDPAVWVRRCAGCRSGNGASSMCRRCARGETVELYQRVGPICVKHQRWHAGGADIDISGLEPQLAAQRRLNGTLRMRSVAYRSNAAACARDLLHGWHEPARDSDAQLSLEQQIEELPLLVALLLQLTSPTFAGILADRSLNSLTIATLLQGTASAVRVGGDASDALAALIGTSADGMPAGERIERIRSVRVAEPDEATVRLRHRLPTIRAAVLQQSDWVSGDPLRAINEPRRRVRRYLEALRREHAKRDRAGDSPAVRPSGTSLLEW</sequence>
<feature type="region of interest" description="Disordered" evidence="1">
    <location>
        <begin position="327"/>
        <end position="349"/>
    </location>
</feature>
<evidence type="ECO:0000313" key="3">
    <source>
        <dbReference type="Proteomes" id="UP000298358"/>
    </source>
</evidence>
<dbReference type="AlphaFoldDB" id="A0A4Y9FW14"/>
<evidence type="ECO:0008006" key="4">
    <source>
        <dbReference type="Google" id="ProtNLM"/>
    </source>
</evidence>
<accession>A0A4Y9FW14</accession>
<dbReference type="Proteomes" id="UP000298358">
    <property type="component" value="Unassembled WGS sequence"/>
</dbReference>
<comment type="caution">
    <text evidence="2">The sequence shown here is derived from an EMBL/GenBank/DDBJ whole genome shotgun (WGS) entry which is preliminary data.</text>
</comment>
<keyword evidence="3" id="KW-1185">Reference proteome</keyword>
<gene>
    <name evidence="2" type="ORF">E4U02_07510</name>
</gene>
<dbReference type="RefSeq" id="WP_135114233.1">
    <property type="nucleotide sequence ID" value="NZ_JADGLL010000014.1"/>
</dbReference>
<dbReference type="OrthoDB" id="5054711at2"/>
<proteinExistence type="predicted"/>
<evidence type="ECO:0000313" key="2">
    <source>
        <dbReference type="EMBL" id="TFU33055.1"/>
    </source>
</evidence>